<accession>A0A6A0BCA2</accession>
<sequence>MKSEIHWTVTWQSVEGQATMFVVRFASMREAQAFKKTIKPVAKAKVERVG</sequence>
<organism evidence="1 2">
    <name type="scientific">Pseudolactococcus hodotermopsidis</name>
    <dbReference type="NCBI Taxonomy" id="2709157"/>
    <lineage>
        <taxon>Bacteria</taxon>
        <taxon>Bacillati</taxon>
        <taxon>Bacillota</taxon>
        <taxon>Bacilli</taxon>
        <taxon>Lactobacillales</taxon>
        <taxon>Streptococcaceae</taxon>
        <taxon>Pseudolactococcus</taxon>
    </lineage>
</organism>
<dbReference type="AlphaFoldDB" id="A0A6A0BCA2"/>
<reference evidence="1 2" key="1">
    <citation type="submission" date="2020-02" db="EMBL/GenBank/DDBJ databases">
        <title>Draft genome sequence of Lactococcus sp. Hs30E4-3.</title>
        <authorList>
            <person name="Noda S."/>
            <person name="Yuki M."/>
            <person name="Ohkuma M."/>
        </authorList>
    </citation>
    <scope>NUCLEOTIDE SEQUENCE [LARGE SCALE GENOMIC DNA]</scope>
    <source>
        <strain evidence="1 2">Hs30E4-3</strain>
    </source>
</reference>
<name>A0A6A0BCA2_9LACT</name>
<evidence type="ECO:0000313" key="2">
    <source>
        <dbReference type="Proteomes" id="UP000480303"/>
    </source>
</evidence>
<comment type="caution">
    <text evidence="1">The sequence shown here is derived from an EMBL/GenBank/DDBJ whole genome shotgun (WGS) entry which is preliminary data.</text>
</comment>
<gene>
    <name evidence="1" type="ORF">Hs30E_15800</name>
</gene>
<dbReference type="EMBL" id="BLLI01000052">
    <property type="protein sequence ID" value="GFH43029.1"/>
    <property type="molecule type" value="Genomic_DNA"/>
</dbReference>
<dbReference type="RefSeq" id="WP_172209467.1">
    <property type="nucleotide sequence ID" value="NZ_BLLI01000052.1"/>
</dbReference>
<protein>
    <submittedName>
        <fullName evidence="1">Uncharacterized protein</fullName>
    </submittedName>
</protein>
<evidence type="ECO:0000313" key="1">
    <source>
        <dbReference type="EMBL" id="GFH43029.1"/>
    </source>
</evidence>
<proteinExistence type="predicted"/>
<keyword evidence="2" id="KW-1185">Reference proteome</keyword>
<dbReference type="Proteomes" id="UP000480303">
    <property type="component" value="Unassembled WGS sequence"/>
</dbReference>